<proteinExistence type="predicted"/>
<dbReference type="RefSeq" id="WP_185525799.1">
    <property type="nucleotide sequence ID" value="NZ_JAARWN010000003.1"/>
</dbReference>
<evidence type="ECO:0000313" key="1">
    <source>
        <dbReference type="EMBL" id="MBC1935959.1"/>
    </source>
</evidence>
<protein>
    <recommendedName>
        <fullName evidence="3">Bacterial Ig domain-containing protein</fullName>
    </recommendedName>
</protein>
<organism evidence="1 2">
    <name type="scientific">Listeria grandensis</name>
    <dbReference type="NCBI Taxonomy" id="1494963"/>
    <lineage>
        <taxon>Bacteria</taxon>
        <taxon>Bacillati</taxon>
        <taxon>Bacillota</taxon>
        <taxon>Bacilli</taxon>
        <taxon>Bacillales</taxon>
        <taxon>Listeriaceae</taxon>
        <taxon>Listeria</taxon>
    </lineage>
</organism>
<accession>A0A7X0Y3I3</accession>
<reference evidence="1 2" key="1">
    <citation type="submission" date="2020-03" db="EMBL/GenBank/DDBJ databases">
        <title>Soil Listeria distribution.</title>
        <authorList>
            <person name="Liao J."/>
            <person name="Wiedmann M."/>
        </authorList>
    </citation>
    <scope>NUCLEOTIDE SEQUENCE [LARGE SCALE GENOMIC DNA]</scope>
    <source>
        <strain evidence="1 2">FSL L7-0741</strain>
    </source>
</reference>
<gene>
    <name evidence="1" type="ORF">HCA69_06235</name>
</gene>
<dbReference type="EMBL" id="JAARWN010000003">
    <property type="protein sequence ID" value="MBC1935959.1"/>
    <property type="molecule type" value="Genomic_DNA"/>
</dbReference>
<sequence>MKISKYILALSLVTGLAFLLVGSILGLSPQGHQAYVSAATTNQIQPVITSHLMHGRTSMYGIASPGAKVDIYKDGALVRTVTANSGGLWTNTGLEINENDVVQVKATLNGTSMESPKYTVRLIAQPLITSEVAVGATSIFGTADPGIKVEVWVGGVLAKTVFTNASGYWVAPIPTLTSGSGKVVQARAKLFDTGSWYADSLRYNVVSMQKNQLQPLITSELTSGGNSVSGIATPGAYVELYIDGAYIATPRADSQGAWTTKVPILRHQSRIEAIANYSGQRWQSPTCIVKTGLSKPTVTAATANQTTISGTATPGATVALYSWYSGLKTTVIANTNGIWTATLPPVAPKEALYVRSTIPGIFDRYIQSDDFGVRTVPTVTSTLTAGSNIMQGSATALSKVDIWQSDIKIGTTTTNLWGDWWIRDLPGLLRGQQIQVKTTAPEDGSVLESQKYTVQLAFVDPVASSMIVVGTVSISGKATPTSSMEIKIKDKSYFTTVNEAGEWSVTVPPLVKGDTVQMISRFGTHIYQSAIYAVPDRPGTYALVSPDVNAYRLGNAYITGSFIDTRATKVNLYNANGVLLRTESINANGTYRIYASDKLLSAGETFKIGISDGKVESALVTSTVLPRQP</sequence>
<dbReference type="Proteomes" id="UP000535908">
    <property type="component" value="Unassembled WGS sequence"/>
</dbReference>
<comment type="caution">
    <text evidence="1">The sequence shown here is derived from an EMBL/GenBank/DDBJ whole genome shotgun (WGS) entry which is preliminary data.</text>
</comment>
<dbReference type="Gene3D" id="2.60.40.10">
    <property type="entry name" value="Immunoglobulins"/>
    <property type="match status" value="2"/>
</dbReference>
<dbReference type="InterPro" id="IPR013783">
    <property type="entry name" value="Ig-like_fold"/>
</dbReference>
<dbReference type="AlphaFoldDB" id="A0A7X0Y3I3"/>
<evidence type="ECO:0000313" key="2">
    <source>
        <dbReference type="Proteomes" id="UP000535908"/>
    </source>
</evidence>
<name>A0A7X0Y3I3_9LIST</name>
<evidence type="ECO:0008006" key="3">
    <source>
        <dbReference type="Google" id="ProtNLM"/>
    </source>
</evidence>
<dbReference type="NCBIfam" id="NF033510">
    <property type="entry name" value="Ca_tandemer"/>
    <property type="match status" value="1"/>
</dbReference>